<protein>
    <submittedName>
        <fullName evidence="2">Uncharacterized protein</fullName>
    </submittedName>
</protein>
<evidence type="ECO:0000256" key="1">
    <source>
        <dbReference type="SAM" id="SignalP"/>
    </source>
</evidence>
<organism evidence="2 3">
    <name type="scientific">Chryseobacterium pennae</name>
    <dbReference type="NCBI Taxonomy" id="2258962"/>
    <lineage>
        <taxon>Bacteria</taxon>
        <taxon>Pseudomonadati</taxon>
        <taxon>Bacteroidota</taxon>
        <taxon>Flavobacteriia</taxon>
        <taxon>Flavobacteriales</taxon>
        <taxon>Weeksellaceae</taxon>
        <taxon>Chryseobacterium group</taxon>
        <taxon>Chryseobacterium</taxon>
    </lineage>
</organism>
<comment type="caution">
    <text evidence="2">The sequence shown here is derived from an EMBL/GenBank/DDBJ whole genome shotgun (WGS) entry which is preliminary data.</text>
</comment>
<dbReference type="EMBL" id="QNVT01000002">
    <property type="protein sequence ID" value="REC63790.1"/>
    <property type="molecule type" value="Genomic_DNA"/>
</dbReference>
<keyword evidence="1" id="KW-0732">Signal</keyword>
<evidence type="ECO:0000313" key="2">
    <source>
        <dbReference type="EMBL" id="REC63790.1"/>
    </source>
</evidence>
<feature type="signal peptide" evidence="1">
    <location>
        <begin position="1"/>
        <end position="18"/>
    </location>
</feature>
<proteinExistence type="predicted"/>
<dbReference type="AlphaFoldDB" id="A0A3D9CCZ9"/>
<name>A0A3D9CCZ9_9FLAO</name>
<gene>
    <name evidence="2" type="ORF">DRF65_03535</name>
</gene>
<accession>A0A3D9CCZ9</accession>
<reference evidence="3" key="1">
    <citation type="submission" date="2018-06" db="EMBL/GenBank/DDBJ databases">
        <authorList>
            <person name="Lum Nde A."/>
            <person name="Hugo C."/>
        </authorList>
    </citation>
    <scope>NUCLEOTIDE SEQUENCE [LARGE SCALE GENOMIC DNA]</scope>
    <source>
        <strain evidence="3">1_F178</strain>
    </source>
</reference>
<dbReference type="Proteomes" id="UP000256686">
    <property type="component" value="Unassembled WGS sequence"/>
</dbReference>
<sequence length="322" mass="37165">MRLNLLFFCLLFSTFCSSQDKKVTMSTGQRLEYLSEKVIKFKNEPLYQIDIQSFFNFKIIINGCPVYSNYDKTPVTARININPSILKAGKQKIEIELYPGYDKAGIQKHSLENGENFILKIEKTGWNKDKSLIEPKEILVFKNNEQSADFSKLAEYKTSLNFEASVPYILQGWENGEDLSQLDQKDLELKVVNFYNTIASALKEKDYDYLNTQFLNADSEWYQAEYFPKDIMTKFQTVKGRKGKSVTSGTDVSSQSIYPIENYIMKLYANNKMVRLEPKEGSHKGESLLRYTITDKNGMSRTSFIDMLLYIPKGAKALQIIR</sequence>
<evidence type="ECO:0000313" key="3">
    <source>
        <dbReference type="Proteomes" id="UP000256686"/>
    </source>
</evidence>
<feature type="chain" id="PRO_5017826850" evidence="1">
    <location>
        <begin position="19"/>
        <end position="322"/>
    </location>
</feature>
<keyword evidence="3" id="KW-1185">Reference proteome</keyword>